<dbReference type="RefSeq" id="XP_005817762.1">
    <property type="nucleotide sequence ID" value="XM_005817705.1"/>
</dbReference>
<keyword evidence="5" id="KW-0472">Membrane</keyword>
<dbReference type="RefSeq" id="XP_005830893.1">
    <property type="nucleotide sequence ID" value="XM_005830836.1"/>
</dbReference>
<dbReference type="GeneID" id="17287545"/>
<dbReference type="RefSeq" id="XP_005817805.1">
    <property type="nucleotide sequence ID" value="XM_005817748.1"/>
</dbReference>
<keyword evidence="4" id="KW-1133">Transmembrane helix</keyword>
<evidence type="ECO:0000256" key="5">
    <source>
        <dbReference type="ARBA" id="ARBA00023136"/>
    </source>
</evidence>
<dbReference type="GeneID" id="17300653"/>
<protein>
    <submittedName>
        <fullName evidence="9 10">Uncharacterized protein</fullName>
    </submittedName>
</protein>
<dbReference type="GO" id="GO:0031966">
    <property type="term" value="C:mitochondrial membrane"/>
    <property type="evidence" value="ECO:0007669"/>
    <property type="project" value="TreeGrafter"/>
</dbReference>
<keyword evidence="3" id="KW-0812">Transmembrane</keyword>
<dbReference type="KEGG" id="gtt:GUITHDRAFT_156742"/>
<gene>
    <name evidence="9" type="ORF">GUITHDRAFT_153099</name>
    <name evidence="8" type="ORF">GUITHDRAFT_156742</name>
    <name evidence="7" type="ORF">GUITHDRAFT_156746</name>
</gene>
<evidence type="ECO:0000313" key="8">
    <source>
        <dbReference type="EMBL" id="EKX30825.1"/>
    </source>
</evidence>
<dbReference type="InterPro" id="IPR038213">
    <property type="entry name" value="IFI6/IFI27-like_sf"/>
</dbReference>
<dbReference type="HOGENOM" id="CLU_1087566_0_0_1"/>
<dbReference type="EnsemblProtists" id="EKX43913">
    <property type="protein sequence ID" value="EKX43913"/>
    <property type="gene ID" value="GUITHDRAFT_153099"/>
</dbReference>
<evidence type="ECO:0000313" key="7">
    <source>
        <dbReference type="EMBL" id="EKX30782.1"/>
    </source>
</evidence>
<dbReference type="EMBL" id="JH993007">
    <property type="protein sequence ID" value="EKX43913.1"/>
    <property type="molecule type" value="Genomic_DNA"/>
</dbReference>
<evidence type="ECO:0000313" key="11">
    <source>
        <dbReference type="Proteomes" id="UP000011087"/>
    </source>
</evidence>
<keyword evidence="11" id="KW-1185">Reference proteome</keyword>
<dbReference type="KEGG" id="gtt:GUITHDRAFT_153099"/>
<dbReference type="Pfam" id="PF06140">
    <property type="entry name" value="Ifi-6-16"/>
    <property type="match status" value="1"/>
</dbReference>
<comment type="subcellular location">
    <subcellularLocation>
        <location evidence="1">Membrane</location>
        <topology evidence="1">Multi-pass membrane protein</topology>
    </subcellularLocation>
</comment>
<dbReference type="InterPro" id="IPR009311">
    <property type="entry name" value="IFI6/IFI27-like"/>
</dbReference>
<evidence type="ECO:0000256" key="6">
    <source>
        <dbReference type="SAM" id="MobiDB-lite"/>
    </source>
</evidence>
<dbReference type="AlphaFoldDB" id="L1J5V2"/>
<sequence length="256" mass="26165">MAPTSTDKGESAMNPPETSAAAEDTVPLPEEAMESFNVEVDGSFAFKVKDQQFVRVFAKDQKLDNGPIFYADADQKKPLTCLDGSDGEAVLRRVEELPAEWIVQWEDTDLKEATESARRGGPWISSGAAAAGGGALGGAMLAPAAAVAGVQAIGFTSTGIAAGSTAASMMSASAVASGGGVASMASGGMVATLQSIGATGMLGLSTTAAVACVGAAVVGTAAYGSYRTGKYAYSWYSDRRARLMKNQQLDKEPISQ</sequence>
<evidence type="ECO:0000256" key="2">
    <source>
        <dbReference type="ARBA" id="ARBA00007262"/>
    </source>
</evidence>
<feature type="region of interest" description="Disordered" evidence="6">
    <location>
        <begin position="1"/>
        <end position="32"/>
    </location>
</feature>
<dbReference type="Proteomes" id="UP000011087">
    <property type="component" value="Unassembled WGS sequence"/>
</dbReference>
<dbReference type="EnsemblProtists" id="EKX30782">
    <property type="protein sequence ID" value="EKX30782"/>
    <property type="gene ID" value="GUITHDRAFT_156746"/>
</dbReference>
<evidence type="ECO:0000313" key="10">
    <source>
        <dbReference type="EnsemblProtists" id="EKX30782"/>
    </source>
</evidence>
<comment type="similarity">
    <text evidence="2">Belongs to the IFI6/IFI27 family.</text>
</comment>
<dbReference type="PaxDb" id="55529-EKX30782"/>
<dbReference type="GeneID" id="17287502"/>
<accession>L1J5V2</accession>
<dbReference type="PANTHER" id="PTHR16932">
    <property type="entry name" value="INTERFERON ALPHA-INDUCIBLE PROTEIN 27"/>
    <property type="match status" value="1"/>
</dbReference>
<dbReference type="EMBL" id="JH993522">
    <property type="protein sequence ID" value="EKX30825.1"/>
    <property type="molecule type" value="Genomic_DNA"/>
</dbReference>
<dbReference type="EMBL" id="JH993558">
    <property type="protein sequence ID" value="EKX30782.1"/>
    <property type="molecule type" value="Genomic_DNA"/>
</dbReference>
<dbReference type="PANTHER" id="PTHR16932:SF25">
    <property type="entry name" value="INTERFERON ALPHA-INDUCIBLE PROTEIN 6"/>
    <property type="match status" value="1"/>
</dbReference>
<reference evidence="11" key="2">
    <citation type="submission" date="2012-11" db="EMBL/GenBank/DDBJ databases">
        <authorList>
            <person name="Kuo A."/>
            <person name="Curtis B.A."/>
            <person name="Tanifuji G."/>
            <person name="Burki F."/>
            <person name="Gruber A."/>
            <person name="Irimia M."/>
            <person name="Maruyama S."/>
            <person name="Arias M.C."/>
            <person name="Ball S.G."/>
            <person name="Gile G.H."/>
            <person name="Hirakawa Y."/>
            <person name="Hopkins J.F."/>
            <person name="Rensing S.A."/>
            <person name="Schmutz J."/>
            <person name="Symeonidi A."/>
            <person name="Elias M."/>
            <person name="Eveleigh R.J."/>
            <person name="Herman E.K."/>
            <person name="Klute M.J."/>
            <person name="Nakayama T."/>
            <person name="Obornik M."/>
            <person name="Reyes-Prieto A."/>
            <person name="Armbrust E.V."/>
            <person name="Aves S.J."/>
            <person name="Beiko R.G."/>
            <person name="Coutinho P."/>
            <person name="Dacks J.B."/>
            <person name="Durnford D.G."/>
            <person name="Fast N.M."/>
            <person name="Green B.R."/>
            <person name="Grisdale C."/>
            <person name="Hempe F."/>
            <person name="Henrissat B."/>
            <person name="Hoppner M.P."/>
            <person name="Ishida K.-I."/>
            <person name="Kim E."/>
            <person name="Koreny L."/>
            <person name="Kroth P.G."/>
            <person name="Liu Y."/>
            <person name="Malik S.-B."/>
            <person name="Maier U.G."/>
            <person name="McRose D."/>
            <person name="Mock T."/>
            <person name="Neilson J.A."/>
            <person name="Onodera N.T."/>
            <person name="Poole A.M."/>
            <person name="Pritham E.J."/>
            <person name="Richards T.A."/>
            <person name="Rocap G."/>
            <person name="Roy S.W."/>
            <person name="Sarai C."/>
            <person name="Schaack S."/>
            <person name="Shirato S."/>
            <person name="Slamovits C.H."/>
            <person name="Spencer D.F."/>
            <person name="Suzuki S."/>
            <person name="Worden A.Z."/>
            <person name="Zauner S."/>
            <person name="Barry K."/>
            <person name="Bell C."/>
            <person name="Bharti A.K."/>
            <person name="Crow J.A."/>
            <person name="Grimwood J."/>
            <person name="Kramer R."/>
            <person name="Lindquist E."/>
            <person name="Lucas S."/>
            <person name="Salamov A."/>
            <person name="McFadden G.I."/>
            <person name="Lane C.E."/>
            <person name="Keeling P.J."/>
            <person name="Gray M.W."/>
            <person name="Grigoriev I.V."/>
            <person name="Archibald J.M."/>
        </authorList>
    </citation>
    <scope>NUCLEOTIDE SEQUENCE</scope>
    <source>
        <strain evidence="11">CCMP2712</strain>
    </source>
</reference>
<dbReference type="EnsemblProtists" id="EKX30825">
    <property type="protein sequence ID" value="EKX30825"/>
    <property type="gene ID" value="GUITHDRAFT_156742"/>
</dbReference>
<evidence type="ECO:0000256" key="3">
    <source>
        <dbReference type="ARBA" id="ARBA00022692"/>
    </source>
</evidence>
<organism evidence="9">
    <name type="scientific">Guillardia theta (strain CCMP2712)</name>
    <name type="common">Cryptophyte</name>
    <dbReference type="NCBI Taxonomy" id="905079"/>
    <lineage>
        <taxon>Eukaryota</taxon>
        <taxon>Cryptophyceae</taxon>
        <taxon>Pyrenomonadales</taxon>
        <taxon>Geminigeraceae</taxon>
        <taxon>Guillardia</taxon>
    </lineage>
</organism>
<name>L1J5V2_GUITC</name>
<evidence type="ECO:0000313" key="9">
    <source>
        <dbReference type="EMBL" id="EKX43913.1"/>
    </source>
</evidence>
<dbReference type="Gene3D" id="6.10.110.10">
    <property type="match status" value="1"/>
</dbReference>
<reference evidence="10" key="3">
    <citation type="submission" date="2015-06" db="UniProtKB">
        <authorList>
            <consortium name="EnsemblProtists"/>
        </authorList>
    </citation>
    <scope>IDENTIFICATION</scope>
</reference>
<evidence type="ECO:0000256" key="1">
    <source>
        <dbReference type="ARBA" id="ARBA00004141"/>
    </source>
</evidence>
<evidence type="ECO:0000256" key="4">
    <source>
        <dbReference type="ARBA" id="ARBA00022989"/>
    </source>
</evidence>
<proteinExistence type="inferred from homology"/>
<reference evidence="9 11" key="1">
    <citation type="journal article" date="2012" name="Nature">
        <title>Algal genomes reveal evolutionary mosaicism and the fate of nucleomorphs.</title>
        <authorList>
            <consortium name="DOE Joint Genome Institute"/>
            <person name="Curtis B.A."/>
            <person name="Tanifuji G."/>
            <person name="Burki F."/>
            <person name="Gruber A."/>
            <person name="Irimia M."/>
            <person name="Maruyama S."/>
            <person name="Arias M.C."/>
            <person name="Ball S.G."/>
            <person name="Gile G.H."/>
            <person name="Hirakawa Y."/>
            <person name="Hopkins J.F."/>
            <person name="Kuo A."/>
            <person name="Rensing S.A."/>
            <person name="Schmutz J."/>
            <person name="Symeonidi A."/>
            <person name="Elias M."/>
            <person name="Eveleigh R.J."/>
            <person name="Herman E.K."/>
            <person name="Klute M.J."/>
            <person name="Nakayama T."/>
            <person name="Obornik M."/>
            <person name="Reyes-Prieto A."/>
            <person name="Armbrust E.V."/>
            <person name="Aves S.J."/>
            <person name="Beiko R.G."/>
            <person name="Coutinho P."/>
            <person name="Dacks J.B."/>
            <person name="Durnford D.G."/>
            <person name="Fast N.M."/>
            <person name="Green B.R."/>
            <person name="Grisdale C.J."/>
            <person name="Hempel F."/>
            <person name="Henrissat B."/>
            <person name="Hoppner M.P."/>
            <person name="Ishida K."/>
            <person name="Kim E."/>
            <person name="Koreny L."/>
            <person name="Kroth P.G."/>
            <person name="Liu Y."/>
            <person name="Malik S.B."/>
            <person name="Maier U.G."/>
            <person name="McRose D."/>
            <person name="Mock T."/>
            <person name="Neilson J.A."/>
            <person name="Onodera N.T."/>
            <person name="Poole A.M."/>
            <person name="Pritham E.J."/>
            <person name="Richards T.A."/>
            <person name="Rocap G."/>
            <person name="Roy S.W."/>
            <person name="Sarai C."/>
            <person name="Schaack S."/>
            <person name="Shirato S."/>
            <person name="Slamovits C.H."/>
            <person name="Spencer D.F."/>
            <person name="Suzuki S."/>
            <person name="Worden A.Z."/>
            <person name="Zauner S."/>
            <person name="Barry K."/>
            <person name="Bell C."/>
            <person name="Bharti A.K."/>
            <person name="Crow J.A."/>
            <person name="Grimwood J."/>
            <person name="Kramer R."/>
            <person name="Lindquist E."/>
            <person name="Lucas S."/>
            <person name="Salamov A."/>
            <person name="McFadden G.I."/>
            <person name="Lane C.E."/>
            <person name="Keeling P.J."/>
            <person name="Gray M.W."/>
            <person name="Grigoriev I.V."/>
            <person name="Archibald J.M."/>
        </authorList>
    </citation>
    <scope>NUCLEOTIDE SEQUENCE</scope>
    <source>
        <strain evidence="9 11">CCMP2712</strain>
    </source>
</reference>
<dbReference type="KEGG" id="gtt:GUITHDRAFT_156746"/>